<sequence>FCESTYDLESDKLIYNLEFNRPTCNSVIVVQKNKDIRLKEKLYEGIIFQSWEEAFDTLELYSQYEEFKLRKERIEKTSSRSIHNDYNHELSLCRTKFFNDSKLTKEMYKRVEFYMNTVKLKPLQIQRTLWKEFFDHEVYLSEIYKATVLCQTKQATGGYVPAIIMTDINLALDLAISEDLLELAEALEANIEEEIKKAKYAYWKTRIPLMSSATTLSQILFSELDKALSRFIMSEIQKIQHAEIKSCLNYHASAVTKDEMIKYQVMMLYSHIAVFHITYIHKRWYKDIYSDLQEEPYYVTICFSKNRSQDQPTEFTRQDVLEKPQNLLTEIQEEELVNSLANDSNEDVCSNSLDDNEECEETNSLVNIPLQYSKKRKTKERLKSSK</sequence>
<feature type="non-terminal residue" evidence="2">
    <location>
        <position position="386"/>
    </location>
</feature>
<keyword evidence="3" id="KW-1185">Reference proteome</keyword>
<feature type="coiled-coil region" evidence="1">
    <location>
        <begin position="174"/>
        <end position="201"/>
    </location>
</feature>
<evidence type="ECO:0000313" key="2">
    <source>
        <dbReference type="EMBL" id="CAG8751057.1"/>
    </source>
</evidence>
<keyword evidence="1" id="KW-0175">Coiled coil</keyword>
<dbReference type="OrthoDB" id="2362940at2759"/>
<evidence type="ECO:0000256" key="1">
    <source>
        <dbReference type="SAM" id="Coils"/>
    </source>
</evidence>
<dbReference type="EMBL" id="CAJVPY010015295">
    <property type="protein sequence ID" value="CAG8751057.1"/>
    <property type="molecule type" value="Genomic_DNA"/>
</dbReference>
<comment type="caution">
    <text evidence="2">The sequence shown here is derived from an EMBL/GenBank/DDBJ whole genome shotgun (WGS) entry which is preliminary data.</text>
</comment>
<name>A0A9N9IV28_9GLOM</name>
<organism evidence="2 3">
    <name type="scientific">Dentiscutata erythropus</name>
    <dbReference type="NCBI Taxonomy" id="1348616"/>
    <lineage>
        <taxon>Eukaryota</taxon>
        <taxon>Fungi</taxon>
        <taxon>Fungi incertae sedis</taxon>
        <taxon>Mucoromycota</taxon>
        <taxon>Glomeromycotina</taxon>
        <taxon>Glomeromycetes</taxon>
        <taxon>Diversisporales</taxon>
        <taxon>Gigasporaceae</taxon>
        <taxon>Dentiscutata</taxon>
    </lineage>
</organism>
<dbReference type="Proteomes" id="UP000789405">
    <property type="component" value="Unassembled WGS sequence"/>
</dbReference>
<reference evidence="2" key="1">
    <citation type="submission" date="2021-06" db="EMBL/GenBank/DDBJ databases">
        <authorList>
            <person name="Kallberg Y."/>
            <person name="Tangrot J."/>
            <person name="Rosling A."/>
        </authorList>
    </citation>
    <scope>NUCLEOTIDE SEQUENCE</scope>
    <source>
        <strain evidence="2">MA453B</strain>
    </source>
</reference>
<protein>
    <submittedName>
        <fullName evidence="2">16969_t:CDS:1</fullName>
    </submittedName>
</protein>
<evidence type="ECO:0000313" key="3">
    <source>
        <dbReference type="Proteomes" id="UP000789405"/>
    </source>
</evidence>
<gene>
    <name evidence="2" type="ORF">DERYTH_LOCUS16908</name>
</gene>
<accession>A0A9N9IV28</accession>
<proteinExistence type="predicted"/>
<dbReference type="AlphaFoldDB" id="A0A9N9IV28"/>